<dbReference type="EMBL" id="MN740847">
    <property type="protein sequence ID" value="QHU14816.1"/>
    <property type="molecule type" value="Genomic_DNA"/>
</dbReference>
<evidence type="ECO:0000313" key="1">
    <source>
        <dbReference type="EMBL" id="QHU14816.1"/>
    </source>
</evidence>
<reference evidence="1" key="1">
    <citation type="journal article" date="2020" name="Nature">
        <title>Giant virus diversity and host interactions through global metagenomics.</title>
        <authorList>
            <person name="Schulz F."/>
            <person name="Roux S."/>
            <person name="Paez-Espino D."/>
            <person name="Jungbluth S."/>
            <person name="Walsh D.A."/>
            <person name="Denef V.J."/>
            <person name="McMahon K.D."/>
            <person name="Konstantinidis K.T."/>
            <person name="Eloe-Fadrosh E.A."/>
            <person name="Kyrpides N.C."/>
            <person name="Woyke T."/>
        </authorList>
    </citation>
    <scope>NUCLEOTIDE SEQUENCE</scope>
    <source>
        <strain evidence="1">GVMAG-S-1102244-55</strain>
    </source>
</reference>
<protein>
    <recommendedName>
        <fullName evidence="2">F-box domain-containing protein</fullName>
    </recommendedName>
</protein>
<accession>A0A6C0KCK0</accession>
<dbReference type="AlphaFoldDB" id="A0A6C0KCK0"/>
<evidence type="ECO:0008006" key="2">
    <source>
        <dbReference type="Google" id="ProtNLM"/>
    </source>
</evidence>
<organism evidence="1">
    <name type="scientific">viral metagenome</name>
    <dbReference type="NCBI Taxonomy" id="1070528"/>
    <lineage>
        <taxon>unclassified sequences</taxon>
        <taxon>metagenomes</taxon>
        <taxon>organismal metagenomes</taxon>
    </lineage>
</organism>
<proteinExistence type="predicted"/>
<sequence>MLPEDLVKMIYSYIPCETLSLTNKFYWTKNYKKTYSNKLQSSYWRYILRSDNCFVFEEYISNSLPYFLKEKKVIYKSQIYPRKLELVNFLINFTFNSQKCKVVLDKIMKSKRLGFKKIRVRLNKWSN</sequence>
<name>A0A6C0KCK0_9ZZZZ</name>